<evidence type="ECO:0000256" key="3">
    <source>
        <dbReference type="RuleBase" id="RU003651"/>
    </source>
</evidence>
<evidence type="ECO:0000313" key="6">
    <source>
        <dbReference type="Proteomes" id="UP000694541"/>
    </source>
</evidence>
<dbReference type="AlphaFoldDB" id="A0A8B9RXS2"/>
<dbReference type="GO" id="GO:0003723">
    <property type="term" value="F:RNA binding"/>
    <property type="evidence" value="ECO:0007669"/>
    <property type="project" value="TreeGrafter"/>
</dbReference>
<dbReference type="FunFam" id="1.10.8.60:FF:000063">
    <property type="entry name" value="Nuclear valosin-containing protein-like"/>
    <property type="match status" value="1"/>
</dbReference>
<dbReference type="GO" id="GO:0016887">
    <property type="term" value="F:ATP hydrolysis activity"/>
    <property type="evidence" value="ECO:0007669"/>
    <property type="project" value="InterPro"/>
</dbReference>
<dbReference type="FunFam" id="1.10.8.60:FF:000052">
    <property type="entry name" value="Nuclear valosin-containing protein-like"/>
    <property type="match status" value="1"/>
</dbReference>
<dbReference type="InterPro" id="IPR003593">
    <property type="entry name" value="AAA+_ATPase"/>
</dbReference>
<dbReference type="InterPro" id="IPR003959">
    <property type="entry name" value="ATPase_AAA_core"/>
</dbReference>
<dbReference type="PROSITE" id="PS00674">
    <property type="entry name" value="AAA"/>
    <property type="match status" value="2"/>
</dbReference>
<reference evidence="5" key="1">
    <citation type="submission" date="2025-08" db="UniProtKB">
        <authorList>
            <consortium name="Ensembl"/>
        </authorList>
    </citation>
    <scope>IDENTIFICATION</scope>
</reference>
<dbReference type="GO" id="GO:1990275">
    <property type="term" value="F:preribosome binding"/>
    <property type="evidence" value="ECO:0007669"/>
    <property type="project" value="TreeGrafter"/>
</dbReference>
<dbReference type="Gene3D" id="3.40.50.300">
    <property type="entry name" value="P-loop containing nucleotide triphosphate hydrolases"/>
    <property type="match status" value="2"/>
</dbReference>
<evidence type="ECO:0000256" key="2">
    <source>
        <dbReference type="ARBA" id="ARBA00022840"/>
    </source>
</evidence>
<name>A0A8B9RXS2_9AVES</name>
<keyword evidence="1 3" id="KW-0547">Nucleotide-binding</keyword>
<dbReference type="GO" id="GO:0005634">
    <property type="term" value="C:nucleus"/>
    <property type="evidence" value="ECO:0007669"/>
    <property type="project" value="TreeGrafter"/>
</dbReference>
<organism evidence="5 6">
    <name type="scientific">Accipiter nisus</name>
    <name type="common">Eurasian sparrowhawk</name>
    <dbReference type="NCBI Taxonomy" id="211598"/>
    <lineage>
        <taxon>Eukaryota</taxon>
        <taxon>Metazoa</taxon>
        <taxon>Chordata</taxon>
        <taxon>Craniata</taxon>
        <taxon>Vertebrata</taxon>
        <taxon>Euteleostomi</taxon>
        <taxon>Archelosauria</taxon>
        <taxon>Archosauria</taxon>
        <taxon>Dinosauria</taxon>
        <taxon>Saurischia</taxon>
        <taxon>Theropoda</taxon>
        <taxon>Coelurosauria</taxon>
        <taxon>Aves</taxon>
        <taxon>Neognathae</taxon>
        <taxon>Neoaves</taxon>
        <taxon>Telluraves</taxon>
        <taxon>Accipitrimorphae</taxon>
        <taxon>Accipitriformes</taxon>
        <taxon>Accipitridae</taxon>
        <taxon>Accipitrinae</taxon>
        <taxon>Accipiter</taxon>
    </lineage>
</organism>
<dbReference type="GO" id="GO:0042254">
    <property type="term" value="P:ribosome biogenesis"/>
    <property type="evidence" value="ECO:0007669"/>
    <property type="project" value="TreeGrafter"/>
</dbReference>
<accession>A0A8B9RXS2</accession>
<evidence type="ECO:0000256" key="1">
    <source>
        <dbReference type="ARBA" id="ARBA00022741"/>
    </source>
</evidence>
<dbReference type="InterPro" id="IPR050168">
    <property type="entry name" value="AAA_ATPase_domain"/>
</dbReference>
<keyword evidence="2 3" id="KW-0067">ATP-binding</keyword>
<reference evidence="5" key="2">
    <citation type="submission" date="2025-09" db="UniProtKB">
        <authorList>
            <consortium name="Ensembl"/>
        </authorList>
    </citation>
    <scope>IDENTIFICATION</scope>
</reference>
<feature type="domain" description="AAA+ ATPase" evidence="4">
    <location>
        <begin position="290"/>
        <end position="416"/>
    </location>
</feature>
<sequence>MLKVAATEIVSGVSGESEQKLRELFQQAVSSAPCVLFIDEIDAITPKREVASKDMERRIVAQFLTCMDDLNNVAATTQVLVIGATNRPDSLDPALRRAGRFDREICLGIPDEAAREKILQTLCRKLKLPESFDFHHLARLTPGYVGADLMALCREAAMCTVNRVLIKSEEQKRKRIHPFKKWFLKSNPVHNLFLSLSVYPKDELQRLLDLLKKQDPLPEEQLQKLCIEMNDFIVALSSVQPSAKREGFVTIPDVTWADIGALEDVREELTMAILAPVRNPEQFKALGLTTPAGVLLAGPPGCGKTLLAKAVANESGLNFISVKGPELLNMGVSRSFVSFTLKYSHSHCFLNFVDKFLFLKSGASVRVVNQLLTEMDGLENRQQVFIMAATNRPDIIDPAILRPGRLDKTLYVGLPPPEDRLAILKTITKDGTRPPLDIDVNLEEIAYSQHCDCYTGADLSALVREASICALRQEMALWNTQSKKGKKALQKS</sequence>
<dbReference type="InterPro" id="IPR041569">
    <property type="entry name" value="AAA_lid_3"/>
</dbReference>
<dbReference type="SMART" id="SM00382">
    <property type="entry name" value="AAA"/>
    <property type="match status" value="2"/>
</dbReference>
<protein>
    <submittedName>
        <fullName evidence="5">Nuclear VCP like</fullName>
    </submittedName>
</protein>
<dbReference type="Ensembl" id="ENSANIT00000019127.1">
    <property type="protein sequence ID" value="ENSANIP00000018506.1"/>
    <property type="gene ID" value="ENSANIG00000012584.1"/>
</dbReference>
<comment type="similarity">
    <text evidence="3">Belongs to the AAA ATPase family.</text>
</comment>
<evidence type="ECO:0000313" key="5">
    <source>
        <dbReference type="Ensembl" id="ENSANIP00000018506.1"/>
    </source>
</evidence>
<dbReference type="Pfam" id="PF17862">
    <property type="entry name" value="AAA_lid_3"/>
    <property type="match status" value="2"/>
</dbReference>
<dbReference type="InterPro" id="IPR027417">
    <property type="entry name" value="P-loop_NTPase"/>
</dbReference>
<dbReference type="Proteomes" id="UP000694541">
    <property type="component" value="Unplaced"/>
</dbReference>
<proteinExistence type="inferred from homology"/>
<dbReference type="PANTHER" id="PTHR23077:SF171">
    <property type="entry name" value="NUCLEAR VALOSIN-CONTAINING PROTEIN-LIKE"/>
    <property type="match status" value="1"/>
</dbReference>
<keyword evidence="6" id="KW-1185">Reference proteome</keyword>
<feature type="domain" description="AAA+ ATPase" evidence="4">
    <location>
        <begin position="1"/>
        <end position="111"/>
    </location>
</feature>
<dbReference type="Pfam" id="PF00004">
    <property type="entry name" value="AAA"/>
    <property type="match status" value="2"/>
</dbReference>
<dbReference type="SUPFAM" id="SSF52540">
    <property type="entry name" value="P-loop containing nucleoside triphosphate hydrolases"/>
    <property type="match status" value="2"/>
</dbReference>
<dbReference type="GO" id="GO:0005524">
    <property type="term" value="F:ATP binding"/>
    <property type="evidence" value="ECO:0007669"/>
    <property type="project" value="UniProtKB-KW"/>
</dbReference>
<dbReference type="InterPro" id="IPR003960">
    <property type="entry name" value="ATPase_AAA_CS"/>
</dbReference>
<dbReference type="Gene3D" id="1.10.8.60">
    <property type="match status" value="2"/>
</dbReference>
<evidence type="ECO:0000259" key="4">
    <source>
        <dbReference type="SMART" id="SM00382"/>
    </source>
</evidence>
<dbReference type="PANTHER" id="PTHR23077">
    <property type="entry name" value="AAA-FAMILY ATPASE"/>
    <property type="match status" value="1"/>
</dbReference>